<evidence type="ECO:0000256" key="1">
    <source>
        <dbReference type="SAM" id="Phobius"/>
    </source>
</evidence>
<keyword evidence="1" id="KW-1133">Transmembrane helix</keyword>
<evidence type="ECO:0000313" key="3">
    <source>
        <dbReference type="Proteomes" id="UP000297982"/>
    </source>
</evidence>
<keyword evidence="1" id="KW-0472">Membrane</keyword>
<feature type="transmembrane region" description="Helical" evidence="1">
    <location>
        <begin position="41"/>
        <end position="62"/>
    </location>
</feature>
<dbReference type="EMBL" id="SRJC01000001">
    <property type="protein sequence ID" value="TGB03650.1"/>
    <property type="molecule type" value="Genomic_DNA"/>
</dbReference>
<gene>
    <name evidence="2" type="ORF">E4663_01200</name>
</gene>
<keyword evidence="3" id="KW-1185">Reference proteome</keyword>
<reference evidence="2 3" key="1">
    <citation type="journal article" date="2003" name="Int. J. Syst. Evol. Microbiol.">
        <title>Halobacillus salinus sp. nov., isolated from a salt lake on the coast of the East Sea in Korea.</title>
        <authorList>
            <person name="Yoon J.H."/>
            <person name="Kang K.H."/>
            <person name="Park Y.H."/>
        </authorList>
    </citation>
    <scope>NUCLEOTIDE SEQUENCE [LARGE SCALE GENOMIC DNA]</scope>
    <source>
        <strain evidence="2 3">HSL-3</strain>
    </source>
</reference>
<feature type="transmembrane region" description="Helical" evidence="1">
    <location>
        <begin position="7"/>
        <end position="29"/>
    </location>
</feature>
<dbReference type="AlphaFoldDB" id="A0A4Z0H0L2"/>
<dbReference type="STRING" id="192814.GCA_900166575_00527"/>
<feature type="transmembrane region" description="Helical" evidence="1">
    <location>
        <begin position="109"/>
        <end position="131"/>
    </location>
</feature>
<organism evidence="2 3">
    <name type="scientific">Halobacillus salinus</name>
    <dbReference type="NCBI Taxonomy" id="192814"/>
    <lineage>
        <taxon>Bacteria</taxon>
        <taxon>Bacillati</taxon>
        <taxon>Bacillota</taxon>
        <taxon>Bacilli</taxon>
        <taxon>Bacillales</taxon>
        <taxon>Bacillaceae</taxon>
        <taxon>Halobacillus</taxon>
    </lineage>
</organism>
<protein>
    <submittedName>
        <fullName evidence="2">Uncharacterized protein</fullName>
    </submittedName>
</protein>
<keyword evidence="1" id="KW-0812">Transmembrane</keyword>
<sequence length="141" mass="16357">MKQFIKINIFSILYAFVLFLAVEIGVNVHRIGALLRLDLDVVMRGITYLYIIGFILFSFLFFQVAKKWMEQKKTYLWSIILWAPYFVLFTYIFVLLFPIKNPGYDPGPGAGIVIVFTIMAYPFYLLLLNLLGAGIGREKRN</sequence>
<proteinExistence type="predicted"/>
<dbReference type="RefSeq" id="WP_135326374.1">
    <property type="nucleotide sequence ID" value="NZ_SRJC01000001.1"/>
</dbReference>
<name>A0A4Z0H0L2_9BACI</name>
<feature type="transmembrane region" description="Helical" evidence="1">
    <location>
        <begin position="74"/>
        <end position="97"/>
    </location>
</feature>
<accession>A0A4Z0H0L2</accession>
<dbReference type="Proteomes" id="UP000297982">
    <property type="component" value="Unassembled WGS sequence"/>
</dbReference>
<comment type="caution">
    <text evidence="2">The sequence shown here is derived from an EMBL/GenBank/DDBJ whole genome shotgun (WGS) entry which is preliminary data.</text>
</comment>
<evidence type="ECO:0000313" key="2">
    <source>
        <dbReference type="EMBL" id="TGB03650.1"/>
    </source>
</evidence>